<gene>
    <name evidence="2" type="ORF">EIP91_010441</name>
</gene>
<feature type="compositionally biased region" description="Low complexity" evidence="1">
    <location>
        <begin position="60"/>
        <end position="76"/>
    </location>
</feature>
<feature type="region of interest" description="Disordered" evidence="1">
    <location>
        <begin position="130"/>
        <end position="177"/>
    </location>
</feature>
<dbReference type="AlphaFoldDB" id="A0A4V6N702"/>
<dbReference type="Proteomes" id="UP000292702">
    <property type="component" value="Unassembled WGS sequence"/>
</dbReference>
<keyword evidence="3" id="KW-1185">Reference proteome</keyword>
<proteinExistence type="predicted"/>
<comment type="caution">
    <text evidence="2">The sequence shown here is derived from an EMBL/GenBank/DDBJ whole genome shotgun (WGS) entry which is preliminary data.</text>
</comment>
<protein>
    <submittedName>
        <fullName evidence="2">Uncharacterized protein</fullName>
    </submittedName>
</protein>
<accession>A0A4V6N702</accession>
<organism evidence="2 3">
    <name type="scientific">Steccherinum ochraceum</name>
    <dbReference type="NCBI Taxonomy" id="92696"/>
    <lineage>
        <taxon>Eukaryota</taxon>
        <taxon>Fungi</taxon>
        <taxon>Dikarya</taxon>
        <taxon>Basidiomycota</taxon>
        <taxon>Agaricomycotina</taxon>
        <taxon>Agaricomycetes</taxon>
        <taxon>Polyporales</taxon>
        <taxon>Steccherinaceae</taxon>
        <taxon>Steccherinum</taxon>
    </lineage>
</organism>
<dbReference type="STRING" id="92696.A0A4V6N702"/>
<evidence type="ECO:0000313" key="2">
    <source>
        <dbReference type="EMBL" id="TCD60277.1"/>
    </source>
</evidence>
<dbReference type="EMBL" id="RWJN01000626">
    <property type="protein sequence ID" value="TCD60277.1"/>
    <property type="molecule type" value="Genomic_DNA"/>
</dbReference>
<evidence type="ECO:0000256" key="1">
    <source>
        <dbReference type="SAM" id="MobiDB-lite"/>
    </source>
</evidence>
<feature type="compositionally biased region" description="Low complexity" evidence="1">
    <location>
        <begin position="28"/>
        <end position="50"/>
    </location>
</feature>
<name>A0A4V6N702_9APHY</name>
<evidence type="ECO:0000313" key="3">
    <source>
        <dbReference type="Proteomes" id="UP000292702"/>
    </source>
</evidence>
<sequence>MSSQLPGRAGDGVFSTPGGSAGRRRMRSPSLSPQAPSPTTTSSTPLAGSPRPVRKKNRHISPSAPAASARRAIVAPHPRRPPPEGHLAQHLPPPREVKMPLAKLHTTCPDFDIPLRTTSLLDKLASLRASFSEGSPPPSRAASPVRDDPPQKVVQETANPPPPSAPAHPIDPDNLRAKGHPRRVIVRPVSQPPKGASPWPKDVSPAQITSKINADFVSAHRVEVGHDPGLVPVSGAYFTRNGTLILLTIPSCTASHLINHVGLHDVVLKSLHSFVSVRLCLEVDQVWQDVVVQGYPTQSGKPFLSKWSEDNRWINDFKGKAVIKRWRYLSPAGQDPPAYCAVQISVNDIDLAKQLVRKGVLCGGVHCKVTPYRRRARPKGPLAA</sequence>
<reference evidence="2 3" key="1">
    <citation type="submission" date="2018-11" db="EMBL/GenBank/DDBJ databases">
        <title>Genome assembly of Steccherinum ochraceum LE-BIN_3174, the white-rot fungus of the Steccherinaceae family (The Residual Polyporoid clade, Polyporales, Basidiomycota).</title>
        <authorList>
            <person name="Fedorova T.V."/>
            <person name="Glazunova O.A."/>
            <person name="Landesman E.O."/>
            <person name="Moiseenko K.V."/>
            <person name="Psurtseva N.V."/>
            <person name="Savinova O.S."/>
            <person name="Shakhova N.V."/>
            <person name="Tyazhelova T.V."/>
            <person name="Vasina D.V."/>
        </authorList>
    </citation>
    <scope>NUCLEOTIDE SEQUENCE [LARGE SCALE GENOMIC DNA]</scope>
    <source>
        <strain evidence="2 3">LE-BIN_3174</strain>
    </source>
</reference>
<feature type="region of interest" description="Disordered" evidence="1">
    <location>
        <begin position="1"/>
        <end position="99"/>
    </location>
</feature>